<proteinExistence type="inferred from homology"/>
<dbReference type="SUPFAM" id="SSF55811">
    <property type="entry name" value="Nudix"/>
    <property type="match status" value="1"/>
</dbReference>
<dbReference type="GO" id="GO:0016787">
    <property type="term" value="F:hydrolase activity"/>
    <property type="evidence" value="ECO:0007669"/>
    <property type="project" value="UniProtKB-KW"/>
</dbReference>
<evidence type="ECO:0000256" key="6">
    <source>
        <dbReference type="ARBA" id="ARBA00032162"/>
    </source>
</evidence>
<evidence type="ECO:0000256" key="2">
    <source>
        <dbReference type="ARBA" id="ARBA00001946"/>
    </source>
</evidence>
<dbReference type="EMBL" id="CP036287">
    <property type="protein sequence ID" value="QDU67630.1"/>
    <property type="molecule type" value="Genomic_DNA"/>
</dbReference>
<dbReference type="AlphaFoldDB" id="A0A518BKX6"/>
<dbReference type="CDD" id="cd03424">
    <property type="entry name" value="NUDIX_ADPRase_Nudt5_UGPPase_Nudt14"/>
    <property type="match status" value="1"/>
</dbReference>
<evidence type="ECO:0000313" key="10">
    <source>
        <dbReference type="Proteomes" id="UP000316921"/>
    </source>
</evidence>
<dbReference type="InterPro" id="IPR015797">
    <property type="entry name" value="NUDIX_hydrolase-like_dom_sf"/>
</dbReference>
<evidence type="ECO:0000259" key="8">
    <source>
        <dbReference type="PROSITE" id="PS51462"/>
    </source>
</evidence>
<gene>
    <name evidence="9" type="primary">nudF_3</name>
    <name evidence="9" type="ORF">Pla133_27180</name>
</gene>
<name>A0A518BKX6_9BACT</name>
<dbReference type="RefSeq" id="WP_145065961.1">
    <property type="nucleotide sequence ID" value="NZ_CP036287.1"/>
</dbReference>
<accession>A0A518BKX6</accession>
<evidence type="ECO:0000256" key="3">
    <source>
        <dbReference type="ARBA" id="ARBA00007275"/>
    </source>
</evidence>
<evidence type="ECO:0000313" key="9">
    <source>
        <dbReference type="EMBL" id="QDU67630.1"/>
    </source>
</evidence>
<sequence length="193" mass="21467">MDDTDEPRAWTHHGTRRGPDLRLFQVRFDDLENPRTGEVLERLVLETPDWVNVVALTPERDVVLVRQWRFGSRSNTLEIPGGMVDPGEEHRAAAERELREESGYTAQSWRYLGSVLPNPAIHDNRLHMWLAEGCRPGGPPELDPGEDIQVLTLPLAEVLEAATDGRIEHSLVLCALMRVAGLRTPGTGAPGSV</sequence>
<feature type="domain" description="Nudix hydrolase" evidence="8">
    <location>
        <begin position="46"/>
        <end position="175"/>
    </location>
</feature>
<evidence type="ECO:0000256" key="4">
    <source>
        <dbReference type="ARBA" id="ARBA00016377"/>
    </source>
</evidence>
<dbReference type="InterPro" id="IPR000086">
    <property type="entry name" value="NUDIX_hydrolase_dom"/>
</dbReference>
<reference evidence="9 10" key="1">
    <citation type="submission" date="2019-02" db="EMBL/GenBank/DDBJ databases">
        <title>Deep-cultivation of Planctomycetes and their phenomic and genomic characterization uncovers novel biology.</title>
        <authorList>
            <person name="Wiegand S."/>
            <person name="Jogler M."/>
            <person name="Boedeker C."/>
            <person name="Pinto D."/>
            <person name="Vollmers J."/>
            <person name="Rivas-Marin E."/>
            <person name="Kohn T."/>
            <person name="Peeters S.H."/>
            <person name="Heuer A."/>
            <person name="Rast P."/>
            <person name="Oberbeckmann S."/>
            <person name="Bunk B."/>
            <person name="Jeske O."/>
            <person name="Meyerdierks A."/>
            <person name="Storesund J.E."/>
            <person name="Kallscheuer N."/>
            <person name="Luecker S."/>
            <person name="Lage O.M."/>
            <person name="Pohl T."/>
            <person name="Merkel B.J."/>
            <person name="Hornburger P."/>
            <person name="Mueller R.-W."/>
            <person name="Bruemmer F."/>
            <person name="Labrenz M."/>
            <person name="Spormann A.M."/>
            <person name="Op den Camp H."/>
            <person name="Overmann J."/>
            <person name="Amann R."/>
            <person name="Jetten M.S.M."/>
            <person name="Mascher T."/>
            <person name="Medema M.H."/>
            <person name="Devos D.P."/>
            <person name="Kaster A.-K."/>
            <person name="Ovreas L."/>
            <person name="Rohde M."/>
            <person name="Galperin M.Y."/>
            <person name="Jogler C."/>
        </authorList>
    </citation>
    <scope>NUCLEOTIDE SEQUENCE [LARGE SCALE GENOMIC DNA]</scope>
    <source>
        <strain evidence="9 10">Pla133</strain>
    </source>
</reference>
<keyword evidence="5 9" id="KW-0378">Hydrolase</keyword>
<comment type="similarity">
    <text evidence="3">Belongs to the Nudix hydrolase family. NudK subfamily.</text>
</comment>
<dbReference type="PANTHER" id="PTHR11839:SF18">
    <property type="entry name" value="NUDIX HYDROLASE DOMAIN-CONTAINING PROTEIN"/>
    <property type="match status" value="1"/>
</dbReference>
<dbReference type="KEGG" id="pbap:Pla133_27180"/>
<dbReference type="PANTHER" id="PTHR11839">
    <property type="entry name" value="UDP/ADP-SUGAR PYROPHOSPHATASE"/>
    <property type="match status" value="1"/>
</dbReference>
<dbReference type="GO" id="GO:0019693">
    <property type="term" value="P:ribose phosphate metabolic process"/>
    <property type="evidence" value="ECO:0007669"/>
    <property type="project" value="TreeGrafter"/>
</dbReference>
<dbReference type="Proteomes" id="UP000316921">
    <property type="component" value="Chromosome"/>
</dbReference>
<comment type="catalytic activity">
    <reaction evidence="1">
        <text>GDP-alpha-D-mannose + H2O = alpha-D-mannose 1-phosphate + GMP + 2 H(+)</text>
        <dbReference type="Rhea" id="RHEA:27978"/>
        <dbReference type="ChEBI" id="CHEBI:15377"/>
        <dbReference type="ChEBI" id="CHEBI:15378"/>
        <dbReference type="ChEBI" id="CHEBI:57527"/>
        <dbReference type="ChEBI" id="CHEBI:58115"/>
        <dbReference type="ChEBI" id="CHEBI:58409"/>
    </reaction>
</comment>
<evidence type="ECO:0000256" key="5">
    <source>
        <dbReference type="ARBA" id="ARBA00022801"/>
    </source>
</evidence>
<dbReference type="Gene3D" id="3.90.79.10">
    <property type="entry name" value="Nucleoside Triphosphate Pyrophosphohydrolase"/>
    <property type="match status" value="1"/>
</dbReference>
<protein>
    <recommendedName>
        <fullName evidence="4">GDP-mannose pyrophosphatase</fullName>
    </recommendedName>
    <alternativeName>
        <fullName evidence="6">GDP-mannose hydrolase</fullName>
    </alternativeName>
    <alternativeName>
        <fullName evidence="7">GDPMK</fullName>
    </alternativeName>
</protein>
<evidence type="ECO:0000256" key="7">
    <source>
        <dbReference type="ARBA" id="ARBA00032272"/>
    </source>
</evidence>
<dbReference type="PROSITE" id="PS51462">
    <property type="entry name" value="NUDIX"/>
    <property type="match status" value="1"/>
</dbReference>
<dbReference type="GO" id="GO:0006753">
    <property type="term" value="P:nucleoside phosphate metabolic process"/>
    <property type="evidence" value="ECO:0007669"/>
    <property type="project" value="TreeGrafter"/>
</dbReference>
<dbReference type="Pfam" id="PF00293">
    <property type="entry name" value="NUDIX"/>
    <property type="match status" value="1"/>
</dbReference>
<organism evidence="9 10">
    <name type="scientific">Engelhardtia mirabilis</name>
    <dbReference type="NCBI Taxonomy" id="2528011"/>
    <lineage>
        <taxon>Bacteria</taxon>
        <taxon>Pseudomonadati</taxon>
        <taxon>Planctomycetota</taxon>
        <taxon>Planctomycetia</taxon>
        <taxon>Planctomycetia incertae sedis</taxon>
        <taxon>Engelhardtia</taxon>
    </lineage>
</organism>
<dbReference type="InterPro" id="IPR020084">
    <property type="entry name" value="NUDIX_hydrolase_CS"/>
</dbReference>
<keyword evidence="10" id="KW-1185">Reference proteome</keyword>
<dbReference type="PROSITE" id="PS00893">
    <property type="entry name" value="NUDIX_BOX"/>
    <property type="match status" value="1"/>
</dbReference>
<comment type="cofactor">
    <cofactor evidence="2">
        <name>Mg(2+)</name>
        <dbReference type="ChEBI" id="CHEBI:18420"/>
    </cofactor>
</comment>
<evidence type="ECO:0000256" key="1">
    <source>
        <dbReference type="ARBA" id="ARBA00000847"/>
    </source>
</evidence>